<organism evidence="1 2">
    <name type="scientific">Acinetobacter wuhouensis</name>
    <dbReference type="NCBI Taxonomy" id="1879050"/>
    <lineage>
        <taxon>Bacteria</taxon>
        <taxon>Pseudomonadati</taxon>
        <taxon>Pseudomonadota</taxon>
        <taxon>Gammaproteobacteria</taxon>
        <taxon>Moraxellales</taxon>
        <taxon>Moraxellaceae</taxon>
        <taxon>Acinetobacter</taxon>
    </lineage>
</organism>
<sequence>MLLKTELNQIKTLLSGLILGCLSTSVVYALPVDCGHSNTTLLKKLCSTQFSDLRSELNEKYLTAYLITDAPIRLINDTNHLWFNRLQQCKSNDCLKQQFDIRFEDLNFYTSMNQSLTQHFIKYEHGEISKQPIHLQIHQLTKDRIKVEGIAYRNPNNRKETQIVPLLAYTTPEKKNEILDNEHDCKYQLNFQKAILTVKTQQKGCDRFTGIYRLYD</sequence>
<proteinExistence type="predicted"/>
<evidence type="ECO:0000313" key="1">
    <source>
        <dbReference type="EMBL" id="RZG47981.1"/>
    </source>
</evidence>
<comment type="caution">
    <text evidence="1">The sequence shown here is derived from an EMBL/GenBank/DDBJ whole genome shotgun (WGS) entry which is preliminary data.</text>
</comment>
<evidence type="ECO:0000313" key="2">
    <source>
        <dbReference type="Proteomes" id="UP000293863"/>
    </source>
</evidence>
<dbReference type="AlphaFoldDB" id="A0A4Q7ALW1"/>
<reference evidence="1 2" key="1">
    <citation type="submission" date="2019-02" db="EMBL/GenBank/DDBJ databases">
        <title>The Batch Genome Submission of Acinetobacter spp. strains.</title>
        <authorList>
            <person name="Qin J."/>
            <person name="Hu Y."/>
            <person name="Ye H."/>
            <person name="Wei L."/>
            <person name="Feng Y."/>
            <person name="Zong Z."/>
        </authorList>
    </citation>
    <scope>NUCLEOTIDE SEQUENCE [LARGE SCALE GENOMIC DNA]</scope>
    <source>
        <strain evidence="1 2">WCHAW060049</strain>
    </source>
</reference>
<dbReference type="RefSeq" id="WP_130130716.1">
    <property type="nucleotide sequence ID" value="NZ_SGSQ01000005.1"/>
</dbReference>
<dbReference type="Proteomes" id="UP000293863">
    <property type="component" value="Unassembled WGS sequence"/>
</dbReference>
<evidence type="ECO:0008006" key="3">
    <source>
        <dbReference type="Google" id="ProtNLM"/>
    </source>
</evidence>
<gene>
    <name evidence="1" type="ORF">EXU28_04230</name>
</gene>
<keyword evidence="2" id="KW-1185">Reference proteome</keyword>
<accession>A0A4Q7ALW1</accession>
<name>A0A4Q7ALW1_9GAMM</name>
<dbReference type="EMBL" id="SGSQ01000005">
    <property type="protein sequence ID" value="RZG47981.1"/>
    <property type="molecule type" value="Genomic_DNA"/>
</dbReference>
<protein>
    <recommendedName>
        <fullName evidence="3">DUF1311 domain-containing protein</fullName>
    </recommendedName>
</protein>